<reference evidence="2 3" key="1">
    <citation type="journal article" date="2018" name="J. Allergy Clin. Immunol.">
        <title>High-quality assembly of Dermatophagoides pteronyssinus genome and transcriptome reveals a wide range of novel allergens.</title>
        <authorList>
            <person name="Liu X.Y."/>
            <person name="Yang K.Y."/>
            <person name="Wang M.Q."/>
            <person name="Kwok J.S."/>
            <person name="Zeng X."/>
            <person name="Yang Z."/>
            <person name="Xiao X.J."/>
            <person name="Lau C.P."/>
            <person name="Li Y."/>
            <person name="Huang Z.M."/>
            <person name="Ba J.G."/>
            <person name="Yim A.K."/>
            <person name="Ouyang C.Y."/>
            <person name="Ngai S.M."/>
            <person name="Chan T.F."/>
            <person name="Leung E.L."/>
            <person name="Liu L."/>
            <person name="Liu Z.G."/>
            <person name="Tsui S.K."/>
        </authorList>
    </citation>
    <scope>NUCLEOTIDE SEQUENCE [LARGE SCALE GENOMIC DNA]</scope>
    <source>
        <strain evidence="2">Derp</strain>
    </source>
</reference>
<evidence type="ECO:0000256" key="1">
    <source>
        <dbReference type="SAM" id="MobiDB-lite"/>
    </source>
</evidence>
<name>A0ABQ8J0I0_DERPT</name>
<reference evidence="2 3" key="2">
    <citation type="journal article" date="2022" name="Mol. Biol. Evol.">
        <title>Comparative Genomics Reveals Insights into the Divergent Evolution of Astigmatic Mites and Household Pest Adaptations.</title>
        <authorList>
            <person name="Xiong Q."/>
            <person name="Wan A.T."/>
            <person name="Liu X."/>
            <person name="Fung C.S."/>
            <person name="Xiao X."/>
            <person name="Malainual N."/>
            <person name="Hou J."/>
            <person name="Wang L."/>
            <person name="Wang M."/>
            <person name="Yang K.Y."/>
            <person name="Cui Y."/>
            <person name="Leung E.L."/>
            <person name="Nong W."/>
            <person name="Shin S.K."/>
            <person name="Au S.W."/>
            <person name="Jeong K.Y."/>
            <person name="Chew F.T."/>
            <person name="Hui J.H."/>
            <person name="Leung T.F."/>
            <person name="Tungtrongchitr A."/>
            <person name="Zhong N."/>
            <person name="Liu Z."/>
            <person name="Tsui S.K."/>
        </authorList>
    </citation>
    <scope>NUCLEOTIDE SEQUENCE [LARGE SCALE GENOMIC DNA]</scope>
    <source>
        <strain evidence="2">Derp</strain>
    </source>
</reference>
<proteinExistence type="predicted"/>
<accession>A0ABQ8J0I0</accession>
<feature type="region of interest" description="Disordered" evidence="1">
    <location>
        <begin position="1"/>
        <end position="27"/>
    </location>
</feature>
<dbReference type="EMBL" id="NJHN03000095">
    <property type="protein sequence ID" value="KAH9416060.1"/>
    <property type="molecule type" value="Genomic_DNA"/>
</dbReference>
<protein>
    <submittedName>
        <fullName evidence="2">Uncharacterized protein</fullName>
    </submittedName>
</protein>
<dbReference type="Proteomes" id="UP000887458">
    <property type="component" value="Unassembled WGS sequence"/>
</dbReference>
<evidence type="ECO:0000313" key="3">
    <source>
        <dbReference type="Proteomes" id="UP000887458"/>
    </source>
</evidence>
<organism evidence="2 3">
    <name type="scientific">Dermatophagoides pteronyssinus</name>
    <name type="common">European house dust mite</name>
    <dbReference type="NCBI Taxonomy" id="6956"/>
    <lineage>
        <taxon>Eukaryota</taxon>
        <taxon>Metazoa</taxon>
        <taxon>Ecdysozoa</taxon>
        <taxon>Arthropoda</taxon>
        <taxon>Chelicerata</taxon>
        <taxon>Arachnida</taxon>
        <taxon>Acari</taxon>
        <taxon>Acariformes</taxon>
        <taxon>Sarcoptiformes</taxon>
        <taxon>Astigmata</taxon>
        <taxon>Psoroptidia</taxon>
        <taxon>Analgoidea</taxon>
        <taxon>Pyroglyphidae</taxon>
        <taxon>Dermatophagoidinae</taxon>
        <taxon>Dermatophagoides</taxon>
    </lineage>
</organism>
<keyword evidence="3" id="KW-1185">Reference proteome</keyword>
<comment type="caution">
    <text evidence="2">The sequence shown here is derived from an EMBL/GenBank/DDBJ whole genome shotgun (WGS) entry which is preliminary data.</text>
</comment>
<evidence type="ECO:0000313" key="2">
    <source>
        <dbReference type="EMBL" id="KAH9416060.1"/>
    </source>
</evidence>
<sequence length="61" mass="6617">MSSPSKSTLSTPDNLLNESQKSKGSYSLNIHDMNGNTIIKKTVVIPDPDCFLLLSSHPSID</sequence>
<gene>
    <name evidence="2" type="ORF">DERP_000556</name>
</gene>